<dbReference type="Proteomes" id="UP001204144">
    <property type="component" value="Unassembled WGS sequence"/>
</dbReference>
<keyword evidence="2" id="KW-1185">Reference proteome</keyword>
<dbReference type="EMBL" id="RJUF01000001">
    <property type="protein sequence ID" value="MCP9761397.1"/>
    <property type="molecule type" value="Genomic_DNA"/>
</dbReference>
<organism evidence="1 2">
    <name type="scientific">Lacihabitans soyangensis</name>
    <dbReference type="NCBI Taxonomy" id="869394"/>
    <lineage>
        <taxon>Bacteria</taxon>
        <taxon>Pseudomonadati</taxon>
        <taxon>Bacteroidota</taxon>
        <taxon>Cytophagia</taxon>
        <taxon>Cytophagales</taxon>
        <taxon>Leadbetterellaceae</taxon>
        <taxon>Lacihabitans</taxon>
    </lineage>
</organism>
<reference evidence="1 2" key="1">
    <citation type="submission" date="2018-11" db="EMBL/GenBank/DDBJ databases">
        <title>Novel bacteria species description.</title>
        <authorList>
            <person name="Han J.-H."/>
        </authorList>
    </citation>
    <scope>NUCLEOTIDE SEQUENCE [LARGE SCALE GENOMIC DNA]</scope>
    <source>
        <strain evidence="1 2">KCTC23259</strain>
    </source>
</reference>
<evidence type="ECO:0000313" key="2">
    <source>
        <dbReference type="Proteomes" id="UP001204144"/>
    </source>
</evidence>
<gene>
    <name evidence="1" type="ORF">EGI31_00410</name>
</gene>
<proteinExistence type="predicted"/>
<protein>
    <submittedName>
        <fullName evidence="1">Uncharacterized protein</fullName>
    </submittedName>
</protein>
<comment type="caution">
    <text evidence="1">The sequence shown here is derived from an EMBL/GenBank/DDBJ whole genome shotgun (WGS) entry which is preliminary data.</text>
</comment>
<accession>A0AAE3GYJ5</accession>
<name>A0AAE3GYJ5_9BACT</name>
<sequence>MRNERYDFLHLPQEFHKPHKSCEFLLYQIEDFVTADTFKDLKVQTIQFDKEVELIDGEHILDYLLRNNKSDKHDEIITSNILNAVIADTCQFLQIALFASLQQRLTVTFSLLRKPFVYNLLVILRLYLTSDFLDRFNKEDSFDTTGLSQENIIELLNASESLLFTKSIKALDVYDFIFNPALSDSLVNMSNKALHPSTTRNKNNKTEIQNINFVFSTKDSIMTQWDYLYRRLPFLLLYLNEILELIMFDHLKLDSKTYTERLTERANFFTQNNAC</sequence>
<dbReference type="AlphaFoldDB" id="A0AAE3GYJ5"/>
<evidence type="ECO:0000313" key="1">
    <source>
        <dbReference type="EMBL" id="MCP9761397.1"/>
    </source>
</evidence>
<dbReference type="RefSeq" id="WP_255035132.1">
    <property type="nucleotide sequence ID" value="NZ_RJUF01000001.1"/>
</dbReference>